<dbReference type="InterPro" id="IPR036291">
    <property type="entry name" value="NAD(P)-bd_dom_sf"/>
</dbReference>
<feature type="domain" description="NAD(P)-binding" evidence="2">
    <location>
        <begin position="9"/>
        <end position="212"/>
    </location>
</feature>
<reference evidence="3 4" key="1">
    <citation type="submission" date="2016-07" db="EMBL/GenBank/DDBJ databases">
        <title>Pervasive Adenine N6-methylation of Active Genes in Fungi.</title>
        <authorList>
            <consortium name="DOE Joint Genome Institute"/>
            <person name="Mondo S.J."/>
            <person name="Dannebaum R.O."/>
            <person name="Kuo R.C."/>
            <person name="Labutti K."/>
            <person name="Haridas S."/>
            <person name="Kuo A."/>
            <person name="Salamov A."/>
            <person name="Ahrendt S.R."/>
            <person name="Lipzen A."/>
            <person name="Sullivan W."/>
            <person name="Andreopoulos W.B."/>
            <person name="Clum A."/>
            <person name="Lindquist E."/>
            <person name="Daum C."/>
            <person name="Ramamoorthy G.K."/>
            <person name="Gryganskyi A."/>
            <person name="Culley D."/>
            <person name="Magnuson J.K."/>
            <person name="James T.Y."/>
            <person name="O'Malley M.A."/>
            <person name="Stajich J.E."/>
            <person name="Spatafora J.W."/>
            <person name="Visel A."/>
            <person name="Grigoriev I.V."/>
        </authorList>
    </citation>
    <scope>NUCLEOTIDE SEQUENCE [LARGE SCALE GENOMIC DNA]</scope>
    <source>
        <strain evidence="3 4">CBS 931.73</strain>
    </source>
</reference>
<dbReference type="InParanoid" id="A0A1Y1YF67"/>
<proteinExistence type="inferred from homology"/>
<dbReference type="GO" id="GO:0042602">
    <property type="term" value="F:riboflavin reductase (NADPH) activity"/>
    <property type="evidence" value="ECO:0007669"/>
    <property type="project" value="TreeGrafter"/>
</dbReference>
<dbReference type="GO" id="GO:0004074">
    <property type="term" value="F:biliverdin reductase [NAD(P)H] activity"/>
    <property type="evidence" value="ECO:0007669"/>
    <property type="project" value="TreeGrafter"/>
</dbReference>
<evidence type="ECO:0000313" key="3">
    <source>
        <dbReference type="EMBL" id="ORX96615.1"/>
    </source>
</evidence>
<dbReference type="PANTHER" id="PTHR43355">
    <property type="entry name" value="FLAVIN REDUCTASE (NADPH)"/>
    <property type="match status" value="1"/>
</dbReference>
<organism evidence="3 4">
    <name type="scientific">Basidiobolus meristosporus CBS 931.73</name>
    <dbReference type="NCBI Taxonomy" id="1314790"/>
    <lineage>
        <taxon>Eukaryota</taxon>
        <taxon>Fungi</taxon>
        <taxon>Fungi incertae sedis</taxon>
        <taxon>Zoopagomycota</taxon>
        <taxon>Entomophthoromycotina</taxon>
        <taxon>Basidiobolomycetes</taxon>
        <taxon>Basidiobolales</taxon>
        <taxon>Basidiobolaceae</taxon>
        <taxon>Basidiobolus</taxon>
    </lineage>
</organism>
<dbReference type="STRING" id="1314790.A0A1Y1YF67"/>
<dbReference type="Gene3D" id="3.40.50.720">
    <property type="entry name" value="NAD(P)-binding Rossmann-like Domain"/>
    <property type="match status" value="1"/>
</dbReference>
<dbReference type="Proteomes" id="UP000193498">
    <property type="component" value="Unassembled WGS sequence"/>
</dbReference>
<evidence type="ECO:0000313" key="4">
    <source>
        <dbReference type="Proteomes" id="UP000193498"/>
    </source>
</evidence>
<accession>A0A1Y1YF67</accession>
<dbReference type="SUPFAM" id="SSF51735">
    <property type="entry name" value="NAD(P)-binding Rossmann-fold domains"/>
    <property type="match status" value="1"/>
</dbReference>
<dbReference type="EMBL" id="MCFE01000150">
    <property type="protein sequence ID" value="ORX96615.1"/>
    <property type="molecule type" value="Genomic_DNA"/>
</dbReference>
<keyword evidence="4" id="KW-1185">Reference proteome</keyword>
<evidence type="ECO:0000256" key="1">
    <source>
        <dbReference type="ARBA" id="ARBA00038376"/>
    </source>
</evidence>
<gene>
    <name evidence="3" type="ORF">K493DRAFT_314414</name>
</gene>
<sequence length="225" mass="24217">MTLKVVIFGSTGGSGKAALVNAIEAGHTVTVLVRDSSKLDSLGPENKAKIRIVEGNIKDTEKVKEVIEGQQVVVSAIGGAMDFSNPLKPTLSDPTICMDAITNIISAISTAANPPTRLIALSTTGISNSRDIPLLFLPLYHWMLAVPHEDKKKMEEAIVEAGEKGIIKEWIIVRPGLLTNGEKTGNYQVGEGIIGYLISREDVGDFVTKNLESHEWVGKYPVLVN</sequence>
<dbReference type="PANTHER" id="PTHR43355:SF2">
    <property type="entry name" value="FLAVIN REDUCTASE (NADPH)"/>
    <property type="match status" value="1"/>
</dbReference>
<evidence type="ECO:0000259" key="2">
    <source>
        <dbReference type="Pfam" id="PF13460"/>
    </source>
</evidence>
<dbReference type="OrthoDB" id="63935at2759"/>
<dbReference type="AlphaFoldDB" id="A0A1Y1YF67"/>
<dbReference type="InterPro" id="IPR051606">
    <property type="entry name" value="Polyketide_Oxido-like"/>
</dbReference>
<protein>
    <submittedName>
        <fullName evidence="3">NAD(P)-binding protein</fullName>
    </submittedName>
</protein>
<name>A0A1Y1YF67_9FUNG</name>
<comment type="caution">
    <text evidence="3">The sequence shown here is derived from an EMBL/GenBank/DDBJ whole genome shotgun (WGS) entry which is preliminary data.</text>
</comment>
<dbReference type="InterPro" id="IPR016040">
    <property type="entry name" value="NAD(P)-bd_dom"/>
</dbReference>
<dbReference type="Pfam" id="PF13460">
    <property type="entry name" value="NAD_binding_10"/>
    <property type="match status" value="1"/>
</dbReference>
<comment type="similarity">
    <text evidence="1">Belongs to the avfA family.</text>
</comment>